<dbReference type="Proteomes" id="UP001152759">
    <property type="component" value="Chromosome 6"/>
</dbReference>
<keyword evidence="1" id="KW-1133">Transmembrane helix</keyword>
<keyword evidence="3" id="KW-1185">Reference proteome</keyword>
<dbReference type="PANTHER" id="PTHR37475:SF1">
    <property type="entry name" value="ZYGOTE-SPECIFIC PROTEIN"/>
    <property type="match status" value="1"/>
</dbReference>
<evidence type="ECO:0000256" key="1">
    <source>
        <dbReference type="SAM" id="Phobius"/>
    </source>
</evidence>
<sequence length="139" mass="14111">MPKIGLIITSEVPGSEFQVCFHYTNNLSKMKNCNASRGTCNGADERDKTSPQDIRKMKHLLSLTFAAMLLSTATAGPIGAGICYAGCAGVVVACFSAAGFTFGTVPGSQIAAVPALAACNSAFGSCMAACSAALALPIP</sequence>
<dbReference type="AlphaFoldDB" id="A0A9P0F728"/>
<dbReference type="PANTHER" id="PTHR37475">
    <property type="entry name" value="ZYGOTE-SPECIFIC CLASS V COPY B GENE PROTEIN"/>
    <property type="match status" value="1"/>
</dbReference>
<organism evidence="2 3">
    <name type="scientific">Bemisia tabaci</name>
    <name type="common">Sweetpotato whitefly</name>
    <name type="synonym">Aleurodes tabaci</name>
    <dbReference type="NCBI Taxonomy" id="7038"/>
    <lineage>
        <taxon>Eukaryota</taxon>
        <taxon>Metazoa</taxon>
        <taxon>Ecdysozoa</taxon>
        <taxon>Arthropoda</taxon>
        <taxon>Hexapoda</taxon>
        <taxon>Insecta</taxon>
        <taxon>Pterygota</taxon>
        <taxon>Neoptera</taxon>
        <taxon>Paraneoptera</taxon>
        <taxon>Hemiptera</taxon>
        <taxon>Sternorrhyncha</taxon>
        <taxon>Aleyrodoidea</taxon>
        <taxon>Aleyrodidae</taxon>
        <taxon>Aleyrodinae</taxon>
        <taxon>Bemisia</taxon>
    </lineage>
</organism>
<evidence type="ECO:0000313" key="2">
    <source>
        <dbReference type="EMBL" id="CAH0392446.1"/>
    </source>
</evidence>
<protein>
    <submittedName>
        <fullName evidence="2">Uncharacterized protein</fullName>
    </submittedName>
</protein>
<gene>
    <name evidence="2" type="ORF">BEMITA_LOCUS10967</name>
</gene>
<proteinExistence type="predicted"/>
<feature type="transmembrane region" description="Helical" evidence="1">
    <location>
        <begin position="65"/>
        <end position="98"/>
    </location>
</feature>
<accession>A0A9P0F728</accession>
<keyword evidence="1" id="KW-0472">Membrane</keyword>
<evidence type="ECO:0000313" key="3">
    <source>
        <dbReference type="Proteomes" id="UP001152759"/>
    </source>
</evidence>
<feature type="transmembrane region" description="Helical" evidence="1">
    <location>
        <begin position="110"/>
        <end position="136"/>
    </location>
</feature>
<dbReference type="EMBL" id="OU963867">
    <property type="protein sequence ID" value="CAH0392446.1"/>
    <property type="molecule type" value="Genomic_DNA"/>
</dbReference>
<reference evidence="2" key="1">
    <citation type="submission" date="2021-12" db="EMBL/GenBank/DDBJ databases">
        <authorList>
            <person name="King R."/>
        </authorList>
    </citation>
    <scope>NUCLEOTIDE SEQUENCE</scope>
</reference>
<name>A0A9P0F728_BEMTA</name>
<keyword evidence="1" id="KW-0812">Transmembrane</keyword>